<evidence type="ECO:0000256" key="5">
    <source>
        <dbReference type="ARBA" id="ARBA00023136"/>
    </source>
</evidence>
<evidence type="ECO:0000256" key="9">
    <source>
        <dbReference type="ARBA" id="ARBA00049940"/>
    </source>
</evidence>
<protein>
    <recommendedName>
        <fullName evidence="10">Fluoride-specific ion channel FluC</fullName>
    </recommendedName>
</protein>
<gene>
    <name evidence="10" type="primary">fluC</name>
    <name evidence="10" type="synonym">crcB</name>
    <name evidence="12" type="ORF">ACFO0G_04250</name>
</gene>
<dbReference type="InterPro" id="IPR003691">
    <property type="entry name" value="FluC"/>
</dbReference>
<feature type="transmembrane region" description="Helical" evidence="10">
    <location>
        <begin position="160"/>
        <end position="182"/>
    </location>
</feature>
<comment type="catalytic activity">
    <reaction evidence="8">
        <text>fluoride(in) = fluoride(out)</text>
        <dbReference type="Rhea" id="RHEA:76159"/>
        <dbReference type="ChEBI" id="CHEBI:17051"/>
    </reaction>
    <physiologicalReaction direction="left-to-right" evidence="8">
        <dbReference type="Rhea" id="RHEA:76160"/>
    </physiologicalReaction>
</comment>
<comment type="caution">
    <text evidence="12">The sequence shown here is derived from an EMBL/GenBank/DDBJ whole genome shotgun (WGS) entry which is preliminary data.</text>
</comment>
<evidence type="ECO:0000256" key="6">
    <source>
        <dbReference type="ARBA" id="ARBA00023303"/>
    </source>
</evidence>
<comment type="activity regulation">
    <text evidence="10">Na(+) is not transported, but it plays an essential structural role and its presence is essential for fluoride channel function.</text>
</comment>
<feature type="transmembrane region" description="Helical" evidence="10">
    <location>
        <begin position="61"/>
        <end position="80"/>
    </location>
</feature>
<dbReference type="EMBL" id="JBHSDQ010000001">
    <property type="protein sequence ID" value="MFC4395292.1"/>
    <property type="molecule type" value="Genomic_DNA"/>
</dbReference>
<comment type="function">
    <text evidence="9 10">Fluoride-specific ion channel. Important for reducing fluoride concentration in the cell, thus reducing its toxicity.</text>
</comment>
<keyword evidence="10" id="KW-0813">Transport</keyword>
<feature type="binding site" evidence="10">
    <location>
        <position position="138"/>
    </location>
    <ligand>
        <name>Na(+)</name>
        <dbReference type="ChEBI" id="CHEBI:29101"/>
        <note>structural</note>
    </ligand>
</feature>
<evidence type="ECO:0000256" key="4">
    <source>
        <dbReference type="ARBA" id="ARBA00022989"/>
    </source>
</evidence>
<organism evidence="12 13">
    <name type="scientific">Arthrobacter sedimenti</name>
    <dbReference type="NCBI Taxonomy" id="2694931"/>
    <lineage>
        <taxon>Bacteria</taxon>
        <taxon>Bacillati</taxon>
        <taxon>Actinomycetota</taxon>
        <taxon>Actinomycetes</taxon>
        <taxon>Micrococcales</taxon>
        <taxon>Micrococcaceae</taxon>
        <taxon>Arthrobacter</taxon>
    </lineage>
</organism>
<comment type="subcellular location">
    <subcellularLocation>
        <location evidence="1 10">Cell membrane</location>
        <topology evidence="1 10">Multi-pass membrane protein</topology>
    </subcellularLocation>
</comment>
<reference evidence="13" key="1">
    <citation type="journal article" date="2019" name="Int. J. Syst. Evol. Microbiol.">
        <title>The Global Catalogue of Microorganisms (GCM) 10K type strain sequencing project: providing services to taxonomists for standard genome sequencing and annotation.</title>
        <authorList>
            <consortium name="The Broad Institute Genomics Platform"/>
            <consortium name="The Broad Institute Genome Sequencing Center for Infectious Disease"/>
            <person name="Wu L."/>
            <person name="Ma J."/>
        </authorList>
    </citation>
    <scope>NUCLEOTIDE SEQUENCE [LARGE SCALE GENOMIC DNA]</scope>
    <source>
        <strain evidence="13">PJ61</strain>
    </source>
</reference>
<evidence type="ECO:0000256" key="10">
    <source>
        <dbReference type="HAMAP-Rule" id="MF_00454"/>
    </source>
</evidence>
<keyword evidence="5 10" id="KW-0472">Membrane</keyword>
<dbReference type="PANTHER" id="PTHR28259">
    <property type="entry name" value="FLUORIDE EXPORT PROTEIN 1-RELATED"/>
    <property type="match status" value="1"/>
</dbReference>
<feature type="transmembrane region" description="Helical" evidence="10">
    <location>
        <begin position="92"/>
        <end position="112"/>
    </location>
</feature>
<dbReference type="PANTHER" id="PTHR28259:SF1">
    <property type="entry name" value="FLUORIDE EXPORT PROTEIN 1-RELATED"/>
    <property type="match status" value="1"/>
</dbReference>
<keyword evidence="3 10" id="KW-0812">Transmembrane</keyword>
<feature type="transmembrane region" description="Helical" evidence="10">
    <location>
        <begin position="124"/>
        <end position="145"/>
    </location>
</feature>
<name>A0ABV8WGC2_9MICC</name>
<dbReference type="HAMAP" id="MF_00454">
    <property type="entry name" value="FluC"/>
    <property type="match status" value="1"/>
</dbReference>
<feature type="region of interest" description="Disordered" evidence="11">
    <location>
        <begin position="1"/>
        <end position="41"/>
    </location>
</feature>
<keyword evidence="13" id="KW-1185">Reference proteome</keyword>
<dbReference type="RefSeq" id="WP_376976555.1">
    <property type="nucleotide sequence ID" value="NZ_JBHSDQ010000001.1"/>
</dbReference>
<evidence type="ECO:0000313" key="13">
    <source>
        <dbReference type="Proteomes" id="UP001595778"/>
    </source>
</evidence>
<evidence type="ECO:0000313" key="12">
    <source>
        <dbReference type="EMBL" id="MFC4395292.1"/>
    </source>
</evidence>
<keyword evidence="10" id="KW-0406">Ion transport</keyword>
<dbReference type="Pfam" id="PF02537">
    <property type="entry name" value="CRCB"/>
    <property type="match status" value="1"/>
</dbReference>
<keyword evidence="6 10" id="KW-0407">Ion channel</keyword>
<evidence type="ECO:0000256" key="3">
    <source>
        <dbReference type="ARBA" id="ARBA00022692"/>
    </source>
</evidence>
<evidence type="ECO:0000256" key="1">
    <source>
        <dbReference type="ARBA" id="ARBA00004651"/>
    </source>
</evidence>
<comment type="similarity">
    <text evidence="7 10">Belongs to the fluoride channel Fluc/FEX (TC 1.A.43) family.</text>
</comment>
<proteinExistence type="inferred from homology"/>
<accession>A0ABV8WGC2</accession>
<dbReference type="Proteomes" id="UP001595778">
    <property type="component" value="Unassembled WGS sequence"/>
</dbReference>
<feature type="binding site" evidence="10">
    <location>
        <position position="135"/>
    </location>
    <ligand>
        <name>Na(+)</name>
        <dbReference type="ChEBI" id="CHEBI:29101"/>
        <note>structural</note>
    </ligand>
</feature>
<keyword evidence="10" id="KW-0479">Metal-binding</keyword>
<evidence type="ECO:0000256" key="11">
    <source>
        <dbReference type="SAM" id="MobiDB-lite"/>
    </source>
</evidence>
<evidence type="ECO:0000256" key="8">
    <source>
        <dbReference type="ARBA" id="ARBA00035585"/>
    </source>
</evidence>
<keyword evidence="10" id="KW-0915">Sodium</keyword>
<evidence type="ECO:0000256" key="2">
    <source>
        <dbReference type="ARBA" id="ARBA00022475"/>
    </source>
</evidence>
<evidence type="ECO:0000256" key="7">
    <source>
        <dbReference type="ARBA" id="ARBA00035120"/>
    </source>
</evidence>
<keyword evidence="2 10" id="KW-1003">Cell membrane</keyword>
<sequence>MTEPPIPGTAASSRTPEAPAGEEDLLPAGSGTGEQSAADIDPDAGALGEVRAHRPVHLHPGYVLVVIAGGVFGALARYGLSMLLPAPGGWPLPTLVINLAGALLLGALLEALVRRGPDTGMRRIIRLLAGTGFMGAFTTYSTLALETNTLLDAGRLTDGLLYLAATLTGGAGATVAGIWLAASRHSRATTRQTARQEAGR</sequence>
<keyword evidence="4 10" id="KW-1133">Transmembrane helix</keyword>